<evidence type="ECO:0008006" key="3">
    <source>
        <dbReference type="Google" id="ProtNLM"/>
    </source>
</evidence>
<evidence type="ECO:0000313" key="1">
    <source>
        <dbReference type="EMBL" id="KAD4982915.1"/>
    </source>
</evidence>
<keyword evidence="2" id="KW-1185">Reference proteome</keyword>
<gene>
    <name evidence="1" type="ORF">E3N88_19586</name>
</gene>
<dbReference type="Pfam" id="PF14223">
    <property type="entry name" value="Retrotran_gag_2"/>
    <property type="match status" value="1"/>
</dbReference>
<evidence type="ECO:0000313" key="2">
    <source>
        <dbReference type="Proteomes" id="UP000326396"/>
    </source>
</evidence>
<proteinExistence type="predicted"/>
<dbReference type="AlphaFoldDB" id="A0A5N6NQA1"/>
<sequence length="428" mass="48999">MFSLLKAVVLEGLRRHPLGHFVLPHRVMKEFDYALREPAPPGLTDKSTAEAKLLHEKWEKANRMALMFIKNSISPIIRGAIPDLANAKAYFTSMEEQFRGTSKAHASTLIMKLVSTKYEGVSGIREHILMMNDMARKLRGLDMEISDGFLVHFIMTSLPASYEAFKINYNTHKEKWLMNELIAMCVQEEERQKLDKPDVAYLMATSSKKRKTILIRMLLKSLSPMYVLLPALTIPMATPTAGSAERQDISIKIALTSRNDWLREVYRFGYMISNGSAIHSFAGRDSFVIIEPFPGWCCVRVTFRECKSRRSRSKPGQSLIPTKCKNPTFRGCSSNYTSDLAGQMRRSVVLLVKEVESFTWTPRTPKSVKKRASYRDLKLGNSRERVRKCGFRERKGWLEMRKTPSFGVYIPRGVRSSFQNVKLTDMFV</sequence>
<dbReference type="EMBL" id="SZYD01000010">
    <property type="protein sequence ID" value="KAD4982915.1"/>
    <property type="molecule type" value="Genomic_DNA"/>
</dbReference>
<accession>A0A5N6NQA1</accession>
<comment type="caution">
    <text evidence="1">The sequence shown here is derived from an EMBL/GenBank/DDBJ whole genome shotgun (WGS) entry which is preliminary data.</text>
</comment>
<dbReference type="PANTHER" id="PTHR35317">
    <property type="entry name" value="OS04G0629600 PROTEIN"/>
    <property type="match status" value="1"/>
</dbReference>
<dbReference type="PANTHER" id="PTHR35317:SF23">
    <property type="entry name" value="OS04G0629600 PROTEIN"/>
    <property type="match status" value="1"/>
</dbReference>
<dbReference type="Proteomes" id="UP000326396">
    <property type="component" value="Linkage Group LG18"/>
</dbReference>
<organism evidence="1 2">
    <name type="scientific">Mikania micrantha</name>
    <name type="common">bitter vine</name>
    <dbReference type="NCBI Taxonomy" id="192012"/>
    <lineage>
        <taxon>Eukaryota</taxon>
        <taxon>Viridiplantae</taxon>
        <taxon>Streptophyta</taxon>
        <taxon>Embryophyta</taxon>
        <taxon>Tracheophyta</taxon>
        <taxon>Spermatophyta</taxon>
        <taxon>Magnoliopsida</taxon>
        <taxon>eudicotyledons</taxon>
        <taxon>Gunneridae</taxon>
        <taxon>Pentapetalae</taxon>
        <taxon>asterids</taxon>
        <taxon>campanulids</taxon>
        <taxon>Asterales</taxon>
        <taxon>Asteraceae</taxon>
        <taxon>Asteroideae</taxon>
        <taxon>Heliantheae alliance</taxon>
        <taxon>Eupatorieae</taxon>
        <taxon>Mikania</taxon>
    </lineage>
</organism>
<reference evidence="1 2" key="1">
    <citation type="submission" date="2019-05" db="EMBL/GenBank/DDBJ databases">
        <title>Mikania micrantha, genome provides insights into the molecular mechanism of rapid growth.</title>
        <authorList>
            <person name="Liu B."/>
        </authorList>
    </citation>
    <scope>NUCLEOTIDE SEQUENCE [LARGE SCALE GENOMIC DNA]</scope>
    <source>
        <strain evidence="1">NLD-2019</strain>
        <tissue evidence="1">Leaf</tissue>
    </source>
</reference>
<dbReference type="OrthoDB" id="1929566at2759"/>
<protein>
    <recommendedName>
        <fullName evidence="3">UBN2_2 domain-containing protein</fullName>
    </recommendedName>
</protein>
<name>A0A5N6NQA1_9ASTR</name>